<dbReference type="AlphaFoldDB" id="A0A1S7LMG4"/>
<evidence type="ECO:0000256" key="2">
    <source>
        <dbReference type="ARBA" id="ARBA00029447"/>
    </source>
</evidence>
<keyword evidence="4" id="KW-0472">Membrane</keyword>
<proteinExistence type="inferred from homology"/>
<evidence type="ECO:0000259" key="5">
    <source>
        <dbReference type="PROSITE" id="PS50111"/>
    </source>
</evidence>
<dbReference type="GO" id="GO:0006935">
    <property type="term" value="P:chemotaxis"/>
    <property type="evidence" value="ECO:0007669"/>
    <property type="project" value="InterPro"/>
</dbReference>
<dbReference type="PANTHER" id="PTHR32089:SF112">
    <property type="entry name" value="LYSOZYME-LIKE PROTEIN-RELATED"/>
    <property type="match status" value="1"/>
</dbReference>
<keyword evidence="4" id="KW-1133">Transmembrane helix</keyword>
<gene>
    <name evidence="6" type="ORF">MAGMO_3994</name>
</gene>
<keyword evidence="1 3" id="KW-0807">Transducer</keyword>
<dbReference type="GO" id="GO:0016020">
    <property type="term" value="C:membrane"/>
    <property type="evidence" value="ECO:0007669"/>
    <property type="project" value="InterPro"/>
</dbReference>
<dbReference type="GO" id="GO:0007165">
    <property type="term" value="P:signal transduction"/>
    <property type="evidence" value="ECO:0007669"/>
    <property type="project" value="UniProtKB-KW"/>
</dbReference>
<organism evidence="6">
    <name type="scientific">Magnetococcus massalia (strain MO-1)</name>
    <dbReference type="NCBI Taxonomy" id="451514"/>
    <lineage>
        <taxon>Bacteria</taxon>
        <taxon>Pseudomonadati</taxon>
        <taxon>Pseudomonadota</taxon>
        <taxon>Magnetococcia</taxon>
        <taxon>Magnetococcales</taxon>
        <taxon>Magnetococcaceae</taxon>
        <taxon>Magnetococcus</taxon>
    </lineage>
</organism>
<dbReference type="SUPFAM" id="SSF58104">
    <property type="entry name" value="Methyl-accepting chemotaxis protein (MCP) signaling domain"/>
    <property type="match status" value="1"/>
</dbReference>
<keyword evidence="4" id="KW-0812">Transmembrane</keyword>
<feature type="domain" description="Methyl-accepting transducer" evidence="5">
    <location>
        <begin position="344"/>
        <end position="587"/>
    </location>
</feature>
<dbReference type="Gene3D" id="1.20.120.30">
    <property type="entry name" value="Aspartate receptor, ligand-binding domain"/>
    <property type="match status" value="1"/>
</dbReference>
<dbReference type="PRINTS" id="PR00260">
    <property type="entry name" value="CHEMTRNSDUCR"/>
</dbReference>
<evidence type="ECO:0000313" key="6">
    <source>
        <dbReference type="EMBL" id="CRH08122.1"/>
    </source>
</evidence>
<dbReference type="EMBL" id="LO017727">
    <property type="protein sequence ID" value="CRH08122.1"/>
    <property type="molecule type" value="Genomic_DNA"/>
</dbReference>
<evidence type="ECO:0000256" key="3">
    <source>
        <dbReference type="PROSITE-ProRule" id="PRU00284"/>
    </source>
</evidence>
<dbReference type="InterPro" id="IPR004089">
    <property type="entry name" value="MCPsignal_dom"/>
</dbReference>
<dbReference type="Gene3D" id="1.10.287.950">
    <property type="entry name" value="Methyl-accepting chemotaxis protein"/>
    <property type="match status" value="1"/>
</dbReference>
<feature type="transmembrane region" description="Helical" evidence="4">
    <location>
        <begin position="12"/>
        <end position="32"/>
    </location>
</feature>
<accession>A0A1S7LMG4</accession>
<dbReference type="Pfam" id="PF00015">
    <property type="entry name" value="MCPsignal"/>
    <property type="match status" value="1"/>
</dbReference>
<dbReference type="SMART" id="SM00283">
    <property type="entry name" value="MA"/>
    <property type="match status" value="1"/>
</dbReference>
<evidence type="ECO:0000256" key="1">
    <source>
        <dbReference type="ARBA" id="ARBA00023224"/>
    </source>
</evidence>
<sequence>MFDLSSWKFRHLIIFLTLVPLLAMVLTGILMWSSTKDTSDQIGQMRQQYLAMGIEALNMKYDAAQVQQWLTDISATQGLDGLDDGFKEAQAAYESFHKRMKNFKKLSAFEGPATQKSLGQLSSSFDAYYETGRQMALAYVDGGPAQGNAMMGQFDGAAEAMYTKLDQMVARYVNQMNSSMAQMDENATSLMTNIVVIFALAIGLSFLVSFWVGNVVLRIMGGEPSQLANAMHILSTGNMRDLPVMRDAHEGSLGYSLERMAAQLFHSVATLRIQALTVDATVQEQHQAQQELKKDSGQSYQLARDVVRENDAIDGQIGSLNSELVVANESMLSLQNTAEVLSHNVSSIAAASEEASQNVHTMAAAAEQMTGNIAAVNSSLEQVNSSVGNVSHSVGELNHSLEEVKMRCIEADQKSSAAQQVTQQTQTTMESLKSSAQEIVKVVGLIKTIADQTNMLALNASIEAAGAGEAGAGFAVVANEVKELAKQTSDATKMIEQKTSEIQEKTIEASQSSSNVNEIIQQISATNEQITEAVEEQASSVAQINTAMDDVTTAGGEVGRNAMELESASTEVARAALEAAEGTNEIARSASEVSTSADQVAHSSQTATNSIHTIQARAEEVFGASARVQKMMLQSMDFSNFLDGAIAHSGLLNELGQESSINLSKAADAFQTGEPAFNLSDVKKAHLAWLGKLVSVIRGRSKLKPEDVATAKECAFGQWYYGDGQATLSHVPLFQELGNIHQKVHETAREVVRISNEGNQEAAQHELERFNKLRHDLFVKLDALYLDSLN</sequence>
<dbReference type="PROSITE" id="PS50111">
    <property type="entry name" value="CHEMOTAXIS_TRANSDUC_2"/>
    <property type="match status" value="1"/>
</dbReference>
<comment type="similarity">
    <text evidence="2">Belongs to the methyl-accepting chemotaxis (MCP) protein family.</text>
</comment>
<dbReference type="Pfam" id="PF13682">
    <property type="entry name" value="CZB"/>
    <property type="match status" value="1"/>
</dbReference>
<evidence type="ECO:0000256" key="4">
    <source>
        <dbReference type="SAM" id="Phobius"/>
    </source>
</evidence>
<dbReference type="GO" id="GO:0004888">
    <property type="term" value="F:transmembrane signaling receptor activity"/>
    <property type="evidence" value="ECO:0007669"/>
    <property type="project" value="InterPro"/>
</dbReference>
<dbReference type="PANTHER" id="PTHR32089">
    <property type="entry name" value="METHYL-ACCEPTING CHEMOTAXIS PROTEIN MCPB"/>
    <property type="match status" value="1"/>
</dbReference>
<protein>
    <submittedName>
        <fullName evidence="6">Putative methyl-accepting chemotaxis sensory transducer</fullName>
    </submittedName>
</protein>
<feature type="transmembrane region" description="Helical" evidence="4">
    <location>
        <begin position="190"/>
        <end position="212"/>
    </location>
</feature>
<reference evidence="6" key="1">
    <citation type="submission" date="2015-04" db="EMBL/GenBank/DDBJ databases">
        <authorList>
            <person name="Syromyatnikov M.Y."/>
            <person name="Popov V.N."/>
        </authorList>
    </citation>
    <scope>NUCLEOTIDE SEQUENCE</scope>
    <source>
        <strain evidence="6">MO-1</strain>
    </source>
</reference>
<dbReference type="InterPro" id="IPR025991">
    <property type="entry name" value="Chemoreceptor_zinc-bind_dom"/>
</dbReference>
<dbReference type="InterPro" id="IPR004090">
    <property type="entry name" value="Chemotax_Me-accpt_rcpt"/>
</dbReference>
<name>A0A1S7LMG4_MAGMO</name>